<keyword evidence="1" id="KW-0812">Transmembrane</keyword>
<dbReference type="EMBL" id="JAAFZH010000001">
    <property type="protein sequence ID" value="NDU93761.1"/>
    <property type="molecule type" value="Genomic_DNA"/>
</dbReference>
<dbReference type="PANTHER" id="PTHR40940:SF2">
    <property type="entry name" value="BATD"/>
    <property type="match status" value="1"/>
</dbReference>
<keyword evidence="3" id="KW-1185">Reference proteome</keyword>
<proteinExistence type="predicted"/>
<feature type="transmembrane region" description="Helical" evidence="1">
    <location>
        <begin position="457"/>
        <end position="478"/>
    </location>
</feature>
<gene>
    <name evidence="2" type="ORF">GK108_02665</name>
</gene>
<organism evidence="2 3">
    <name type="scientific">Spirosoma terrae</name>
    <dbReference type="NCBI Taxonomy" id="1968276"/>
    <lineage>
        <taxon>Bacteria</taxon>
        <taxon>Pseudomonadati</taxon>
        <taxon>Bacteroidota</taxon>
        <taxon>Cytophagia</taxon>
        <taxon>Cytophagales</taxon>
        <taxon>Cytophagaceae</taxon>
        <taxon>Spirosoma</taxon>
    </lineage>
</organism>
<dbReference type="InterPro" id="IPR025738">
    <property type="entry name" value="BatD"/>
</dbReference>
<dbReference type="Proteomes" id="UP000474175">
    <property type="component" value="Unassembled WGS sequence"/>
</dbReference>
<keyword evidence="1" id="KW-0472">Membrane</keyword>
<dbReference type="AlphaFoldDB" id="A0A6L9L3S0"/>
<evidence type="ECO:0000256" key="1">
    <source>
        <dbReference type="SAM" id="Phobius"/>
    </source>
</evidence>
<protein>
    <submittedName>
        <fullName evidence="2">Protein BatD</fullName>
    </submittedName>
</protein>
<dbReference type="Pfam" id="PF13584">
    <property type="entry name" value="BatD"/>
    <property type="match status" value="2"/>
</dbReference>
<sequence>MLFGIFRNFFVLFYIISVAALGQATENEITIELGQTNFPIERPFTISVIIPNSESRPTINFPELTGFIKRGISASVTPSEINGKTITNQVITQNYQAQAPGRFRVPAFSIQVNDETIQSEGTLLVVRPSPTASAPATLTAITPPPNGSAFLSLRTSKSAIYAGESLAMTLSFFVADNYPYQLQFMALEKQLQAITKKIHPANAWEENLTINELNPVPVVVGGKKFREYRLYQSVFFPLSKQTINIPAVSLWLGRQPVIGPPSSKPETLVLTSKPITVTVRTLPAHPLRGRVPVGSFRLEEGLERQRVQIGQSVRYTFGITGEGNIATLPAPALLSDTTSIDVFPPKERHTVSNDGNTVTGRKVFSYFLVPHQNGSVSLINRFQWIYFDPQTARYDTLRPKLQLRVGGQGESVTASLPANDALSGSIGAEQGKPMGDSLYAGIELMDSTEQPVSIPGLIRSIANVLIVLMLLGMIFVFFKK</sequence>
<dbReference type="RefSeq" id="WP_163942333.1">
    <property type="nucleotide sequence ID" value="NZ_JAAFZH010000001.1"/>
</dbReference>
<name>A0A6L9L3S0_9BACT</name>
<reference evidence="2 3" key="1">
    <citation type="submission" date="2020-02" db="EMBL/GenBank/DDBJ databases">
        <title>Draft genome sequence of two Spirosoma agri KCTC 52727 and Spirosoma terrae KCTC 52035.</title>
        <authorList>
            <person name="Rojas J."/>
            <person name="Ambika Manirajan B."/>
            <person name="Suarez C."/>
            <person name="Ratering S."/>
            <person name="Schnell S."/>
        </authorList>
    </citation>
    <scope>NUCLEOTIDE SEQUENCE [LARGE SCALE GENOMIC DNA]</scope>
    <source>
        <strain evidence="2 3">KCTC 52035</strain>
    </source>
</reference>
<keyword evidence="1" id="KW-1133">Transmembrane helix</keyword>
<dbReference type="PANTHER" id="PTHR40940">
    <property type="entry name" value="PROTEIN BATD-RELATED"/>
    <property type="match status" value="1"/>
</dbReference>
<accession>A0A6L9L3S0</accession>
<evidence type="ECO:0000313" key="2">
    <source>
        <dbReference type="EMBL" id="NDU93761.1"/>
    </source>
</evidence>
<evidence type="ECO:0000313" key="3">
    <source>
        <dbReference type="Proteomes" id="UP000474175"/>
    </source>
</evidence>
<comment type="caution">
    <text evidence="2">The sequence shown here is derived from an EMBL/GenBank/DDBJ whole genome shotgun (WGS) entry which is preliminary data.</text>
</comment>